<comment type="caution">
    <text evidence="1">The sequence shown here is derived from an EMBL/GenBank/DDBJ whole genome shotgun (WGS) entry which is preliminary data.</text>
</comment>
<dbReference type="EMBL" id="JAWDJW010010919">
    <property type="protein sequence ID" value="KAK3045190.1"/>
    <property type="molecule type" value="Genomic_DNA"/>
</dbReference>
<evidence type="ECO:0000313" key="2">
    <source>
        <dbReference type="Proteomes" id="UP001186974"/>
    </source>
</evidence>
<gene>
    <name evidence="1" type="primary">SEC18</name>
    <name evidence="1" type="ORF">LTS18_014364</name>
</gene>
<keyword evidence="2" id="KW-1185">Reference proteome</keyword>
<sequence length="452" mass="49671">MNFFKDAKTGINLKGSNRRPAANSIVQPNFKFEDMGIGGLDKEFSAIFRRAFASRIFPPGLVDKLGIQHVRGILLFGPPGTGKTLIARQIGKMLNAREPKIINGPEVLNKYVGQSEENIRKLFADAEKEYKEKGDESGLHIIIFDELDAVCKQRGSGAGGGTGVGDSVVNQLLSKLDGVDQLNNILLIGMTNRMDMIDEALLRPGRLEVHMEISLPDEYGRQQILKIHTTKMRENNVMDTDVDLEDLARRTKNFSGAEINGLVKAASSFAFSRHIKGGTMAAVSDDVVNMKVKMEDFEHALDDVKPLFGVAEEELTKCIRGGIIKFSESIQSILDEGSLFVNQVRKPNSTPLLSVVLHGPPGSGKTALAAQMAIASEFPFIKLISPEDMVGFSEMQKVQQLDRTFRDAYKSPLSVIVIDNIELLVDWVPIGPRFSNTVLVALKVLLGKQPPK</sequence>
<name>A0ACC3CVC3_9PEZI</name>
<reference evidence="1" key="1">
    <citation type="submission" date="2024-09" db="EMBL/GenBank/DDBJ databases">
        <title>Black Yeasts Isolated from many extreme environments.</title>
        <authorList>
            <person name="Coleine C."/>
            <person name="Stajich J.E."/>
            <person name="Selbmann L."/>
        </authorList>
    </citation>
    <scope>NUCLEOTIDE SEQUENCE</scope>
    <source>
        <strain evidence="1">CCFEE 5737</strain>
    </source>
</reference>
<protein>
    <submittedName>
        <fullName evidence="1">Transport between ER and Golgi ATPase protein</fullName>
    </submittedName>
</protein>
<dbReference type="Proteomes" id="UP001186974">
    <property type="component" value="Unassembled WGS sequence"/>
</dbReference>
<evidence type="ECO:0000313" key="1">
    <source>
        <dbReference type="EMBL" id="KAK3045190.1"/>
    </source>
</evidence>
<proteinExistence type="predicted"/>
<accession>A0ACC3CVC3</accession>
<organism evidence="1 2">
    <name type="scientific">Coniosporium uncinatum</name>
    <dbReference type="NCBI Taxonomy" id="93489"/>
    <lineage>
        <taxon>Eukaryota</taxon>
        <taxon>Fungi</taxon>
        <taxon>Dikarya</taxon>
        <taxon>Ascomycota</taxon>
        <taxon>Pezizomycotina</taxon>
        <taxon>Dothideomycetes</taxon>
        <taxon>Dothideomycetes incertae sedis</taxon>
        <taxon>Coniosporium</taxon>
    </lineage>
</organism>
<feature type="non-terminal residue" evidence="1">
    <location>
        <position position="452"/>
    </location>
</feature>